<dbReference type="Gene3D" id="3.40.50.720">
    <property type="entry name" value="NAD(P)-binding Rossmann-like Domain"/>
    <property type="match status" value="1"/>
</dbReference>
<dbReference type="PANTHER" id="PTHR12126:SF11">
    <property type="entry name" value="NADH DEHYDROGENASE [UBIQUINONE] 1 ALPHA SUBCOMPLEX SUBUNIT 9, MITOCHONDRIAL"/>
    <property type="match status" value="1"/>
</dbReference>
<dbReference type="InterPro" id="IPR036291">
    <property type="entry name" value="NAD(P)-bd_dom_sf"/>
</dbReference>
<keyword evidence="3" id="KW-1185">Reference proteome</keyword>
<dbReference type="STRING" id="887062.HGR_06611"/>
<dbReference type="Pfam" id="PF01370">
    <property type="entry name" value="Epimerase"/>
    <property type="match status" value="1"/>
</dbReference>
<dbReference type="SUPFAM" id="SSF51735">
    <property type="entry name" value="NAD(P)-binding Rossmann-fold domains"/>
    <property type="match status" value="1"/>
</dbReference>
<feature type="domain" description="NAD-dependent epimerase/dehydratase" evidence="1">
    <location>
        <begin position="4"/>
        <end position="213"/>
    </location>
</feature>
<dbReference type="eggNOG" id="COG0702">
    <property type="taxonomic scope" value="Bacteria"/>
</dbReference>
<comment type="caution">
    <text evidence="2">The sequence shown here is derived from an EMBL/GenBank/DDBJ whole genome shotgun (WGS) entry which is preliminary data.</text>
</comment>
<proteinExistence type="predicted"/>
<protein>
    <submittedName>
        <fullName evidence="2">NAD-dependent epimerase/dehydratase</fullName>
    </submittedName>
</protein>
<dbReference type="OrthoDB" id="5292533at2"/>
<dbReference type="Proteomes" id="UP000016368">
    <property type="component" value="Unassembled WGS sequence"/>
</dbReference>
<dbReference type="InterPro" id="IPR051207">
    <property type="entry name" value="ComplexI_NDUFA9_subunit"/>
</dbReference>
<organism evidence="2 3">
    <name type="scientific">Hylemonella gracilis ATCC 19624</name>
    <dbReference type="NCBI Taxonomy" id="887062"/>
    <lineage>
        <taxon>Bacteria</taxon>
        <taxon>Pseudomonadati</taxon>
        <taxon>Pseudomonadota</taxon>
        <taxon>Betaproteobacteria</taxon>
        <taxon>Burkholderiales</taxon>
        <taxon>Comamonadaceae</taxon>
        <taxon>Hylemonella</taxon>
    </lineage>
</organism>
<dbReference type="EMBL" id="AEGR01000050">
    <property type="protein sequence ID" value="EGI77287.1"/>
    <property type="molecule type" value="Genomic_DNA"/>
</dbReference>
<dbReference type="GO" id="GO:0044877">
    <property type="term" value="F:protein-containing complex binding"/>
    <property type="evidence" value="ECO:0007669"/>
    <property type="project" value="TreeGrafter"/>
</dbReference>
<sequence length="321" mass="34278">MKRVLVLGGTGFVGRHVCEHLVRRGCGVTVLTRRAEHARAVQHLPGLSVLEGDVHDEATLRRLLPGHDAVVNLVAILHGGTAAFERAHVKLPRTLARASLASDVRRVIHISALGAAPETAASAPSRYLRSKSQGEAVLREAADSNGLQLTVLRPSVIFGSDDRFLNLFAELQRIFPLVPLAGAQARFQPVWVEDVAEAVTRCLFDPRTVGQTYELCGPSVHSLRELVQLAGRSAGVPRPVIALPPLLGRLQAMVMECAPGEPLMSRDNLDSMKVSNVATGQLPGLDALGITPASPLAIVPAYLGASDHLQALRARGPSARR</sequence>
<dbReference type="InterPro" id="IPR001509">
    <property type="entry name" value="Epimerase_deHydtase"/>
</dbReference>
<evidence type="ECO:0000259" key="1">
    <source>
        <dbReference type="Pfam" id="PF01370"/>
    </source>
</evidence>
<dbReference type="CDD" id="cd05271">
    <property type="entry name" value="NDUFA9_like_SDR_a"/>
    <property type="match status" value="1"/>
</dbReference>
<name>F3KS93_9BURK</name>
<dbReference type="AlphaFoldDB" id="F3KS93"/>
<dbReference type="RefSeq" id="WP_006297348.1">
    <property type="nucleotide sequence ID" value="NZ_AEGR01000050.1"/>
</dbReference>
<dbReference type="PANTHER" id="PTHR12126">
    <property type="entry name" value="NADH-UBIQUINONE OXIDOREDUCTASE 39 KDA SUBUNIT-RELATED"/>
    <property type="match status" value="1"/>
</dbReference>
<evidence type="ECO:0000313" key="2">
    <source>
        <dbReference type="EMBL" id="EGI77287.1"/>
    </source>
</evidence>
<accession>F3KS93</accession>
<reference evidence="2 3" key="1">
    <citation type="journal article" date="2011" name="EMBO J.">
        <title>Structural diversity of bacterial flagellar motors.</title>
        <authorList>
            <person name="Chen S."/>
            <person name="Beeby M."/>
            <person name="Murphy G.E."/>
            <person name="Leadbetter J.R."/>
            <person name="Hendrixson D.R."/>
            <person name="Briegel A."/>
            <person name="Li Z."/>
            <person name="Shi J."/>
            <person name="Tocheva E.I."/>
            <person name="Muller A."/>
            <person name="Dobro M.J."/>
            <person name="Jensen G.J."/>
        </authorList>
    </citation>
    <scope>NUCLEOTIDE SEQUENCE [LARGE SCALE GENOMIC DNA]</scope>
    <source>
        <strain evidence="2 3">ATCC 19624</strain>
    </source>
</reference>
<evidence type="ECO:0000313" key="3">
    <source>
        <dbReference type="Proteomes" id="UP000016368"/>
    </source>
</evidence>
<gene>
    <name evidence="2" type="ORF">HGR_06611</name>
</gene>